<dbReference type="PRINTS" id="PR01438">
    <property type="entry name" value="UNVRSLSTRESS"/>
</dbReference>
<dbReference type="OrthoDB" id="9792500at2"/>
<dbReference type="PANTHER" id="PTHR46268">
    <property type="entry name" value="STRESS RESPONSE PROTEIN NHAX"/>
    <property type="match status" value="1"/>
</dbReference>
<proteinExistence type="inferred from homology"/>
<dbReference type="InterPro" id="IPR006015">
    <property type="entry name" value="Universal_stress_UspA"/>
</dbReference>
<feature type="domain" description="UspA" evidence="2">
    <location>
        <begin position="1"/>
        <end position="141"/>
    </location>
</feature>
<evidence type="ECO:0000313" key="4">
    <source>
        <dbReference type="Proteomes" id="UP000245911"/>
    </source>
</evidence>
<comment type="caution">
    <text evidence="3">The sequence shown here is derived from an EMBL/GenBank/DDBJ whole genome shotgun (WGS) entry which is preliminary data.</text>
</comment>
<dbReference type="EMBL" id="QDKM01000001">
    <property type="protein sequence ID" value="PVH30178.1"/>
    <property type="molecule type" value="Genomic_DNA"/>
</dbReference>
<dbReference type="InterPro" id="IPR006016">
    <property type="entry name" value="UspA"/>
</dbReference>
<evidence type="ECO:0000259" key="2">
    <source>
        <dbReference type="Pfam" id="PF00582"/>
    </source>
</evidence>
<dbReference type="AlphaFoldDB" id="A0A2T8HXN2"/>
<dbReference type="Gene3D" id="3.40.50.620">
    <property type="entry name" value="HUPs"/>
    <property type="match status" value="1"/>
</dbReference>
<dbReference type="CDD" id="cd00293">
    <property type="entry name" value="USP-like"/>
    <property type="match status" value="1"/>
</dbReference>
<dbReference type="PANTHER" id="PTHR46268:SF6">
    <property type="entry name" value="UNIVERSAL STRESS PROTEIN UP12"/>
    <property type="match status" value="1"/>
</dbReference>
<evidence type="ECO:0000256" key="1">
    <source>
        <dbReference type="ARBA" id="ARBA00008791"/>
    </source>
</evidence>
<gene>
    <name evidence="3" type="ORF">DDE20_01010</name>
</gene>
<organism evidence="3 4">
    <name type="scientific">Pararhodobacter oceanensis</name>
    <dbReference type="NCBI Taxonomy" id="2172121"/>
    <lineage>
        <taxon>Bacteria</taxon>
        <taxon>Pseudomonadati</taxon>
        <taxon>Pseudomonadota</taxon>
        <taxon>Alphaproteobacteria</taxon>
        <taxon>Rhodobacterales</taxon>
        <taxon>Paracoccaceae</taxon>
        <taxon>Pararhodobacter</taxon>
    </lineage>
</organism>
<name>A0A2T8HXN2_9RHOB</name>
<evidence type="ECO:0000313" key="3">
    <source>
        <dbReference type="EMBL" id="PVH30178.1"/>
    </source>
</evidence>
<protein>
    <submittedName>
        <fullName evidence="3">Universal stress protein UspA</fullName>
    </submittedName>
</protein>
<sequence length="143" mass="15836">MFNSILLPIDLADDATWKKALPAAINLAKANDARLHVVTVVPDFGMSIVGSYFDKGFEERAIRDIGHKMNEWVEAQVPQNVDVQPHVLHGRVYEQVIEAANRLGADAIVMGSHRPELKDYLLGPNAARVVRHATQSVFVVRGE</sequence>
<dbReference type="InterPro" id="IPR014729">
    <property type="entry name" value="Rossmann-like_a/b/a_fold"/>
</dbReference>
<dbReference type="Proteomes" id="UP000245911">
    <property type="component" value="Unassembled WGS sequence"/>
</dbReference>
<dbReference type="Pfam" id="PF00582">
    <property type="entry name" value="Usp"/>
    <property type="match status" value="1"/>
</dbReference>
<comment type="similarity">
    <text evidence="1">Belongs to the universal stress protein A family.</text>
</comment>
<accession>A0A2T8HXN2</accession>
<reference evidence="3 4" key="1">
    <citation type="submission" date="2018-04" db="EMBL/GenBank/DDBJ databases">
        <title>Pararhodobacter oceanense sp. nov., isolated from marine intertidal sediment.</title>
        <authorList>
            <person name="Wang X.-L."/>
            <person name="Du Z.-J."/>
        </authorList>
    </citation>
    <scope>NUCLEOTIDE SEQUENCE [LARGE SCALE GENOMIC DNA]</scope>
    <source>
        <strain evidence="3 4">AM505</strain>
    </source>
</reference>
<dbReference type="SUPFAM" id="SSF52402">
    <property type="entry name" value="Adenine nucleotide alpha hydrolases-like"/>
    <property type="match status" value="1"/>
</dbReference>
<keyword evidence="4" id="KW-1185">Reference proteome</keyword>
<dbReference type="RefSeq" id="WP_116556583.1">
    <property type="nucleotide sequence ID" value="NZ_JBLWXM010000021.1"/>
</dbReference>